<dbReference type="AlphaFoldDB" id="A0A3L8R583"/>
<organism evidence="2 3">
    <name type="scientific">Streptomyces rapamycinicus (strain ATCC 29253 / DSM 41530 / NRRL 5491 / AYB-994)</name>
    <name type="common">Streptomyces hygroscopicus (strain ATCC 29253)</name>
    <dbReference type="NCBI Taxonomy" id="1343740"/>
    <lineage>
        <taxon>Bacteria</taxon>
        <taxon>Bacillati</taxon>
        <taxon>Actinomycetota</taxon>
        <taxon>Actinomycetes</taxon>
        <taxon>Kitasatosporales</taxon>
        <taxon>Streptomycetaceae</taxon>
        <taxon>Streptomyces</taxon>
        <taxon>Streptomyces violaceusniger group</taxon>
    </lineage>
</organism>
<feature type="domain" description="Cupin type-2" evidence="1">
    <location>
        <begin position="50"/>
        <end position="116"/>
    </location>
</feature>
<name>A0A3L8R583_STRRN</name>
<evidence type="ECO:0000259" key="1">
    <source>
        <dbReference type="Pfam" id="PF07883"/>
    </source>
</evidence>
<dbReference type="SUPFAM" id="SSF51182">
    <property type="entry name" value="RmlC-like cupins"/>
    <property type="match status" value="1"/>
</dbReference>
<dbReference type="RefSeq" id="WP_121825636.1">
    <property type="nucleotide sequence ID" value="NC_022785.1"/>
</dbReference>
<dbReference type="STRING" id="1343740.M271_09950"/>
<accession>A0A3L8R583</accession>
<dbReference type="InterPro" id="IPR013096">
    <property type="entry name" value="Cupin_2"/>
</dbReference>
<protein>
    <recommendedName>
        <fullName evidence="1">Cupin type-2 domain-containing protein</fullName>
    </recommendedName>
</protein>
<evidence type="ECO:0000313" key="3">
    <source>
        <dbReference type="Proteomes" id="UP000281594"/>
    </source>
</evidence>
<dbReference type="InterPro" id="IPR011051">
    <property type="entry name" value="RmlC_Cupin_sf"/>
</dbReference>
<dbReference type="Gene3D" id="2.60.120.10">
    <property type="entry name" value="Jelly Rolls"/>
    <property type="match status" value="1"/>
</dbReference>
<dbReference type="InterPro" id="IPR014710">
    <property type="entry name" value="RmlC-like_jellyroll"/>
</dbReference>
<dbReference type="Proteomes" id="UP000281594">
    <property type="component" value="Unassembled WGS sequence"/>
</dbReference>
<dbReference type="Pfam" id="PF07883">
    <property type="entry name" value="Cupin_2"/>
    <property type="match status" value="1"/>
</dbReference>
<comment type="caution">
    <text evidence="2">The sequence shown here is derived from an EMBL/GenBank/DDBJ whole genome shotgun (WGS) entry which is preliminary data.</text>
</comment>
<evidence type="ECO:0000313" key="2">
    <source>
        <dbReference type="EMBL" id="RLV74273.1"/>
    </source>
</evidence>
<dbReference type="EMBL" id="QYCY01000002">
    <property type="protein sequence ID" value="RLV74273.1"/>
    <property type="molecule type" value="Genomic_DNA"/>
</dbReference>
<reference evidence="2 3" key="1">
    <citation type="journal article" date="2018" name="J. Biol. Chem.">
        <title>Discovery of the actinoplanic acid pathway in Streptomyces rapamycinicus reveals a genetically conserved synergism with rapamycin.</title>
        <authorList>
            <person name="Mrak P."/>
            <person name="Krastel P."/>
            <person name="Pivk Lukancic P."/>
            <person name="Tao J."/>
            <person name="Pistorius D."/>
            <person name="Moore C.M."/>
        </authorList>
    </citation>
    <scope>NUCLEOTIDE SEQUENCE [LARGE SCALE GENOMIC DNA]</scope>
    <source>
        <strain evidence="2 3">NRRL 5491</strain>
    </source>
</reference>
<proteinExistence type="predicted"/>
<sequence length="130" mass="14401">MSAVELFSSMFRLRHDGTVAAEEFAMRPDLDGWTAVAMRAETTADLKSAANWMRHPDGDEVMCVLSGALRIYYRRGGTEDADGELRARIGAGEAFVVPSEAWHRVELEAPTEMVVVLRAEGTLVEQRHGH</sequence>
<gene>
    <name evidence="2" type="ORF">D3C57_133645</name>
</gene>